<dbReference type="AlphaFoldDB" id="A0A095B267"/>
<evidence type="ECO:0000256" key="2">
    <source>
        <dbReference type="ARBA" id="ARBA00007870"/>
    </source>
</evidence>
<dbReference type="GeneID" id="89478026"/>
<evidence type="ECO:0000256" key="8">
    <source>
        <dbReference type="ARBA" id="ARBA00032024"/>
    </source>
</evidence>
<dbReference type="Gene3D" id="1.10.1040.10">
    <property type="entry name" value="N-(1-d-carboxylethyl)-l-norvaline Dehydrogenase, domain 2"/>
    <property type="match status" value="1"/>
</dbReference>
<dbReference type="GO" id="GO:0008677">
    <property type="term" value="F:2-dehydropantoate 2-reductase activity"/>
    <property type="evidence" value="ECO:0007669"/>
    <property type="project" value="UniProtKB-EC"/>
</dbReference>
<evidence type="ECO:0000256" key="4">
    <source>
        <dbReference type="ARBA" id="ARBA00019465"/>
    </source>
</evidence>
<dbReference type="Pfam" id="PF02558">
    <property type="entry name" value="ApbA"/>
    <property type="match status" value="1"/>
</dbReference>
<keyword evidence="6 10" id="KW-0521">NADP</keyword>
<evidence type="ECO:0000313" key="14">
    <source>
        <dbReference type="Proteomes" id="UP000029448"/>
    </source>
</evidence>
<comment type="similarity">
    <text evidence="2 10">Belongs to the ketopantoate reductase family.</text>
</comment>
<dbReference type="PANTHER" id="PTHR21708">
    <property type="entry name" value="PROBABLE 2-DEHYDROPANTOATE 2-REDUCTASE"/>
    <property type="match status" value="1"/>
</dbReference>
<protein>
    <recommendedName>
        <fullName evidence="4 10">2-dehydropantoate 2-reductase</fullName>
        <ecNumber evidence="3 10">1.1.1.169</ecNumber>
    </recommendedName>
    <alternativeName>
        <fullName evidence="8 10">Ketopantoate reductase</fullName>
    </alternativeName>
</protein>
<dbReference type="UniPathway" id="UPA00028">
    <property type="reaction ID" value="UER00004"/>
</dbReference>
<dbReference type="InterPro" id="IPR036291">
    <property type="entry name" value="NAD(P)-bd_dom_sf"/>
</dbReference>
<evidence type="ECO:0000259" key="12">
    <source>
        <dbReference type="Pfam" id="PF08546"/>
    </source>
</evidence>
<comment type="pathway">
    <text evidence="1 10">Cofactor biosynthesis; (R)-pantothenate biosynthesis; (R)-pantoate from 3-methyl-2-oxobutanoate: step 2/2.</text>
</comment>
<evidence type="ECO:0000256" key="3">
    <source>
        <dbReference type="ARBA" id="ARBA00013014"/>
    </source>
</evidence>
<organism evidence="13 14">
    <name type="scientific">Acetobacter tropicalis</name>
    <dbReference type="NCBI Taxonomy" id="104102"/>
    <lineage>
        <taxon>Bacteria</taxon>
        <taxon>Pseudomonadati</taxon>
        <taxon>Pseudomonadota</taxon>
        <taxon>Alphaproteobacteria</taxon>
        <taxon>Acetobacterales</taxon>
        <taxon>Acetobacteraceae</taxon>
        <taxon>Acetobacter</taxon>
    </lineage>
</organism>
<evidence type="ECO:0000256" key="5">
    <source>
        <dbReference type="ARBA" id="ARBA00022655"/>
    </source>
</evidence>
<dbReference type="NCBIfam" id="NF005089">
    <property type="entry name" value="PRK06522.1-4"/>
    <property type="match status" value="1"/>
</dbReference>
<feature type="domain" description="Ketopantoate reductase N-terminal" evidence="11">
    <location>
        <begin position="7"/>
        <end position="168"/>
    </location>
</feature>
<dbReference type="InterPro" id="IPR008927">
    <property type="entry name" value="6-PGluconate_DH-like_C_sf"/>
</dbReference>
<evidence type="ECO:0000313" key="13">
    <source>
        <dbReference type="EMBL" id="KGB23088.1"/>
    </source>
</evidence>
<reference evidence="13 14" key="1">
    <citation type="submission" date="2014-06" db="EMBL/GenBank/DDBJ databases">
        <title>Functional and comparative genomic analyses of the Drosophila gut microbiota identify candidate symbiosis factors.</title>
        <authorList>
            <person name="Newell P.D."/>
            <person name="Chaston J.M."/>
            <person name="Douglas A.E."/>
        </authorList>
    </citation>
    <scope>NUCLEOTIDE SEQUENCE [LARGE SCALE GENOMIC DNA]</scope>
    <source>
        <strain evidence="13 14">DmCS_006</strain>
    </source>
</reference>
<evidence type="ECO:0000256" key="7">
    <source>
        <dbReference type="ARBA" id="ARBA00023002"/>
    </source>
</evidence>
<comment type="caution">
    <text evidence="13">The sequence shown here is derived from an EMBL/GenBank/DDBJ whole genome shotgun (WGS) entry which is preliminary data.</text>
</comment>
<keyword evidence="5 10" id="KW-0566">Pantothenate biosynthesis</keyword>
<dbReference type="Pfam" id="PF08546">
    <property type="entry name" value="ApbA_C"/>
    <property type="match status" value="1"/>
</dbReference>
<feature type="domain" description="Ketopantoate reductase C-terminal" evidence="12">
    <location>
        <begin position="198"/>
        <end position="319"/>
    </location>
</feature>
<dbReference type="GO" id="GO:0005737">
    <property type="term" value="C:cytoplasm"/>
    <property type="evidence" value="ECO:0007669"/>
    <property type="project" value="TreeGrafter"/>
</dbReference>
<dbReference type="RefSeq" id="WP_035380252.1">
    <property type="nucleotide sequence ID" value="NZ_JACAOJ010000001.1"/>
</dbReference>
<dbReference type="FunFam" id="1.10.1040.10:FF:000017">
    <property type="entry name" value="2-dehydropantoate 2-reductase"/>
    <property type="match status" value="1"/>
</dbReference>
<dbReference type="STRING" id="104102.AtDm6_1957"/>
<dbReference type="PATRIC" id="fig|104102.7.peg.1935"/>
<accession>A0A095B267</accession>
<keyword evidence="14" id="KW-1185">Reference proteome</keyword>
<evidence type="ECO:0000256" key="9">
    <source>
        <dbReference type="ARBA" id="ARBA00048793"/>
    </source>
</evidence>
<dbReference type="Gene3D" id="3.40.50.720">
    <property type="entry name" value="NAD(P)-binding Rossmann-like Domain"/>
    <property type="match status" value="1"/>
</dbReference>
<keyword evidence="7 10" id="KW-0560">Oxidoreductase</keyword>
<dbReference type="InterPro" id="IPR051402">
    <property type="entry name" value="KPR-Related"/>
</dbReference>
<sequence>MVDAPKICVAGIGALGGTFTAMLAHSGANVSVVARGATLQAIRARGLELQGPASTFCTPVAAAERAPDTRQDLLVLAVKAHQLATLVPLVKATVDAGTPVLPIVNGIPWWMTVDGPFESAHETVDPGSVLTAAFPTAQVIGCVAYAFASMPLPAVVRSDRQPKLVLGRAAQQGCVDAGLAQIENILSTAGIAVELSADIRQPIWTKLAFNLATNPLSVLCEATLEKMGTAEDSRAVISDVLAEVRAVGAACGLTGLPPTSALLDVIASAGPHETSMLQDFRAGRLLELDAMGEAVTSLAGAYGVPTPTINTLVRLTRFKGAQCR</sequence>
<proteinExistence type="inferred from homology"/>
<dbReference type="Proteomes" id="UP000029448">
    <property type="component" value="Unassembled WGS sequence"/>
</dbReference>
<evidence type="ECO:0000256" key="6">
    <source>
        <dbReference type="ARBA" id="ARBA00022857"/>
    </source>
</evidence>
<dbReference type="EMBL" id="JOKM01000071">
    <property type="protein sequence ID" value="KGB23088.1"/>
    <property type="molecule type" value="Genomic_DNA"/>
</dbReference>
<dbReference type="InterPro" id="IPR003710">
    <property type="entry name" value="ApbA"/>
</dbReference>
<dbReference type="NCBIfam" id="TIGR00745">
    <property type="entry name" value="apbA_panE"/>
    <property type="match status" value="1"/>
</dbReference>
<dbReference type="InterPro" id="IPR013332">
    <property type="entry name" value="KPR_N"/>
</dbReference>
<dbReference type="InterPro" id="IPR013752">
    <property type="entry name" value="KPA_reductase"/>
</dbReference>
<dbReference type="GO" id="GO:0015940">
    <property type="term" value="P:pantothenate biosynthetic process"/>
    <property type="evidence" value="ECO:0007669"/>
    <property type="project" value="UniProtKB-UniPathway"/>
</dbReference>
<evidence type="ECO:0000256" key="10">
    <source>
        <dbReference type="RuleBase" id="RU362068"/>
    </source>
</evidence>
<dbReference type="PANTHER" id="PTHR21708:SF45">
    <property type="entry name" value="2-DEHYDROPANTOATE 2-REDUCTASE"/>
    <property type="match status" value="1"/>
</dbReference>
<dbReference type="SUPFAM" id="SSF48179">
    <property type="entry name" value="6-phosphogluconate dehydrogenase C-terminal domain-like"/>
    <property type="match status" value="1"/>
</dbReference>
<dbReference type="InterPro" id="IPR013328">
    <property type="entry name" value="6PGD_dom2"/>
</dbReference>
<evidence type="ECO:0000259" key="11">
    <source>
        <dbReference type="Pfam" id="PF02558"/>
    </source>
</evidence>
<comment type="function">
    <text evidence="10">Catalyzes the NADPH-dependent reduction of ketopantoate into pantoic acid.</text>
</comment>
<name>A0A095B267_9PROT</name>
<gene>
    <name evidence="13" type="ORF">AtDm6_1957</name>
</gene>
<evidence type="ECO:0000256" key="1">
    <source>
        <dbReference type="ARBA" id="ARBA00004994"/>
    </source>
</evidence>
<dbReference type="EC" id="1.1.1.169" evidence="3 10"/>
<dbReference type="SUPFAM" id="SSF51735">
    <property type="entry name" value="NAD(P)-binding Rossmann-fold domains"/>
    <property type="match status" value="1"/>
</dbReference>
<comment type="catalytic activity">
    <reaction evidence="9 10">
        <text>(R)-pantoate + NADP(+) = 2-dehydropantoate + NADPH + H(+)</text>
        <dbReference type="Rhea" id="RHEA:16233"/>
        <dbReference type="ChEBI" id="CHEBI:11561"/>
        <dbReference type="ChEBI" id="CHEBI:15378"/>
        <dbReference type="ChEBI" id="CHEBI:15980"/>
        <dbReference type="ChEBI" id="CHEBI:57783"/>
        <dbReference type="ChEBI" id="CHEBI:58349"/>
        <dbReference type="EC" id="1.1.1.169"/>
    </reaction>
</comment>